<dbReference type="EMBL" id="SNWP01000011">
    <property type="protein sequence ID" value="TDO26984.1"/>
    <property type="molecule type" value="Genomic_DNA"/>
</dbReference>
<keyword evidence="2" id="KW-1185">Reference proteome</keyword>
<comment type="caution">
    <text evidence="1">The sequence shown here is derived from an EMBL/GenBank/DDBJ whole genome shotgun (WGS) entry which is preliminary data.</text>
</comment>
<organism evidence="1 2">
    <name type="scientific">Sediminibacterium goheungense</name>
    <dbReference type="NCBI Taxonomy" id="1086393"/>
    <lineage>
        <taxon>Bacteria</taxon>
        <taxon>Pseudomonadati</taxon>
        <taxon>Bacteroidota</taxon>
        <taxon>Chitinophagia</taxon>
        <taxon>Chitinophagales</taxon>
        <taxon>Chitinophagaceae</taxon>
        <taxon>Sediminibacterium</taxon>
    </lineage>
</organism>
<reference evidence="1 2" key="1">
    <citation type="submission" date="2019-03" db="EMBL/GenBank/DDBJ databases">
        <title>Genomic Encyclopedia of Archaeal and Bacterial Type Strains, Phase II (KMG-II): from individual species to whole genera.</title>
        <authorList>
            <person name="Goeker M."/>
        </authorList>
    </citation>
    <scope>NUCLEOTIDE SEQUENCE [LARGE SCALE GENOMIC DNA]</scope>
    <source>
        <strain evidence="1 2">DSM 28323</strain>
    </source>
</reference>
<name>A0A4R6IWC4_9BACT</name>
<gene>
    <name evidence="1" type="ORF">BC659_2299</name>
</gene>
<sequence length="142" mass="16620">MSKLKTDQYEFKFGLTPFARGERWEYADDEGTNLETLSKILNIIKDKAFPVIEKFKATPNILEQFEVFEMNRFHDNLTKRLGTSIATTDLRFAWAMTIIFENKNLAKARQFAKWALSQPNNFNSDWFGNEDFHRVLTKNKGA</sequence>
<evidence type="ECO:0000313" key="1">
    <source>
        <dbReference type="EMBL" id="TDO26984.1"/>
    </source>
</evidence>
<accession>A0A4R6IWC4</accession>
<protein>
    <submittedName>
        <fullName evidence="1">Uncharacterized protein</fullName>
    </submittedName>
</protein>
<dbReference type="Proteomes" id="UP000295741">
    <property type="component" value="Unassembled WGS sequence"/>
</dbReference>
<proteinExistence type="predicted"/>
<dbReference type="AlphaFoldDB" id="A0A4R6IWC4"/>
<evidence type="ECO:0000313" key="2">
    <source>
        <dbReference type="Proteomes" id="UP000295741"/>
    </source>
</evidence>